<dbReference type="InterPro" id="IPR053977">
    <property type="entry name" value="Rv2466c-like"/>
</dbReference>
<evidence type="ECO:0000313" key="2">
    <source>
        <dbReference type="Proteomes" id="UP001501821"/>
    </source>
</evidence>
<protein>
    <submittedName>
        <fullName evidence="1">DsbA family protein</fullName>
    </submittedName>
</protein>
<reference evidence="2" key="1">
    <citation type="journal article" date="2019" name="Int. J. Syst. Evol. Microbiol.">
        <title>The Global Catalogue of Microorganisms (GCM) 10K type strain sequencing project: providing services to taxonomists for standard genome sequencing and annotation.</title>
        <authorList>
            <consortium name="The Broad Institute Genomics Platform"/>
            <consortium name="The Broad Institute Genome Sequencing Center for Infectious Disease"/>
            <person name="Wu L."/>
            <person name="Ma J."/>
        </authorList>
    </citation>
    <scope>NUCLEOTIDE SEQUENCE [LARGE SCALE GENOMIC DNA]</scope>
    <source>
        <strain evidence="2">JCM 16953</strain>
    </source>
</reference>
<dbReference type="InterPro" id="IPR036249">
    <property type="entry name" value="Thioredoxin-like_sf"/>
</dbReference>
<evidence type="ECO:0000313" key="1">
    <source>
        <dbReference type="EMBL" id="GAA3826555.1"/>
    </source>
</evidence>
<keyword evidence="2" id="KW-1185">Reference proteome</keyword>
<gene>
    <name evidence="1" type="ORF">GCM10022242_29840</name>
</gene>
<dbReference type="Proteomes" id="UP001501821">
    <property type="component" value="Unassembled WGS sequence"/>
</dbReference>
<dbReference type="EMBL" id="BAABAH010000011">
    <property type="protein sequence ID" value="GAA3826555.1"/>
    <property type="molecule type" value="Genomic_DNA"/>
</dbReference>
<sequence>MTSARERNRADFWFDPLCPFAWITSRWMLEVEKVRDVDVAWHVMSLAYLNQDKDISDDYRAMLDPAWGPVRVLVAAQHKHGDDILLPMYNAFGQRLHLEGRTLHEQEDRGRALIEEVLAEVGIETDLVEAMDDSSLDDAVARSHHEGMDQVGNEVGTPTIAVNGTAFFGPVLSKIPRGEDAGRLWDGCVAVASFPYFYELKRSRTGELDFS</sequence>
<proteinExistence type="predicted"/>
<dbReference type="Pfam" id="PF22234">
    <property type="entry name" value="Rv2466c-like"/>
    <property type="match status" value="1"/>
</dbReference>
<organism evidence="1 2">
    <name type="scientific">Nocardioides panacisoli</name>
    <dbReference type="NCBI Taxonomy" id="627624"/>
    <lineage>
        <taxon>Bacteria</taxon>
        <taxon>Bacillati</taxon>
        <taxon>Actinomycetota</taxon>
        <taxon>Actinomycetes</taxon>
        <taxon>Propionibacteriales</taxon>
        <taxon>Nocardioidaceae</taxon>
        <taxon>Nocardioides</taxon>
    </lineage>
</organism>
<name>A0ABP7IUI7_9ACTN</name>
<dbReference type="RefSeq" id="WP_344776820.1">
    <property type="nucleotide sequence ID" value="NZ_BAABAH010000011.1"/>
</dbReference>
<dbReference type="SUPFAM" id="SSF52833">
    <property type="entry name" value="Thioredoxin-like"/>
    <property type="match status" value="1"/>
</dbReference>
<comment type="caution">
    <text evidence="1">The sequence shown here is derived from an EMBL/GenBank/DDBJ whole genome shotgun (WGS) entry which is preliminary data.</text>
</comment>
<accession>A0ABP7IUI7</accession>
<dbReference type="Gene3D" id="3.40.30.10">
    <property type="entry name" value="Glutaredoxin"/>
    <property type="match status" value="1"/>
</dbReference>